<evidence type="ECO:0000256" key="5">
    <source>
        <dbReference type="SAM" id="Phobius"/>
    </source>
</evidence>
<dbReference type="PANTHER" id="PTHR23112">
    <property type="entry name" value="G PROTEIN-COUPLED RECEPTOR 157-RELATED"/>
    <property type="match status" value="1"/>
</dbReference>
<evidence type="ECO:0008006" key="8">
    <source>
        <dbReference type="Google" id="ProtNLM"/>
    </source>
</evidence>
<protein>
    <recommendedName>
        <fullName evidence="8">G-protein coupled receptors family 2 profile 2 domain-containing protein</fullName>
    </recommendedName>
</protein>
<evidence type="ECO:0000256" key="3">
    <source>
        <dbReference type="ARBA" id="ARBA00022989"/>
    </source>
</evidence>
<dbReference type="Proteomes" id="UP000596742">
    <property type="component" value="Unassembled WGS sequence"/>
</dbReference>
<dbReference type="AlphaFoldDB" id="A0A8B6DQ73"/>
<keyword evidence="3 5" id="KW-1133">Transmembrane helix</keyword>
<accession>A0A8B6DQ73</accession>
<feature type="transmembrane region" description="Helical" evidence="5">
    <location>
        <begin position="30"/>
        <end position="55"/>
    </location>
</feature>
<proteinExistence type="predicted"/>
<reference evidence="6" key="1">
    <citation type="submission" date="2018-11" db="EMBL/GenBank/DDBJ databases">
        <authorList>
            <person name="Alioto T."/>
            <person name="Alioto T."/>
        </authorList>
    </citation>
    <scope>NUCLEOTIDE SEQUENCE</scope>
</reference>
<evidence type="ECO:0000313" key="6">
    <source>
        <dbReference type="EMBL" id="VDI22581.1"/>
    </source>
</evidence>
<evidence type="ECO:0000256" key="4">
    <source>
        <dbReference type="ARBA" id="ARBA00023136"/>
    </source>
</evidence>
<feature type="transmembrane region" description="Helical" evidence="5">
    <location>
        <begin position="117"/>
        <end position="138"/>
    </location>
</feature>
<keyword evidence="4 5" id="KW-0472">Membrane</keyword>
<keyword evidence="7" id="KW-1185">Reference proteome</keyword>
<dbReference type="EMBL" id="UYJE01003804">
    <property type="protein sequence ID" value="VDI22581.1"/>
    <property type="molecule type" value="Genomic_DNA"/>
</dbReference>
<dbReference type="PANTHER" id="PTHR23112:SF47">
    <property type="entry name" value="G-PROTEIN COUPLED RECEPTOR 157"/>
    <property type="match status" value="1"/>
</dbReference>
<evidence type="ECO:0000313" key="7">
    <source>
        <dbReference type="Proteomes" id="UP000596742"/>
    </source>
</evidence>
<dbReference type="GO" id="GO:0005886">
    <property type="term" value="C:plasma membrane"/>
    <property type="evidence" value="ECO:0007669"/>
    <property type="project" value="TreeGrafter"/>
</dbReference>
<organism evidence="6 7">
    <name type="scientific">Mytilus galloprovincialis</name>
    <name type="common">Mediterranean mussel</name>
    <dbReference type="NCBI Taxonomy" id="29158"/>
    <lineage>
        <taxon>Eukaryota</taxon>
        <taxon>Metazoa</taxon>
        <taxon>Spiralia</taxon>
        <taxon>Lophotrochozoa</taxon>
        <taxon>Mollusca</taxon>
        <taxon>Bivalvia</taxon>
        <taxon>Autobranchia</taxon>
        <taxon>Pteriomorphia</taxon>
        <taxon>Mytilida</taxon>
        <taxon>Mytiloidea</taxon>
        <taxon>Mytilidae</taxon>
        <taxon>Mytilinae</taxon>
        <taxon>Mytilus</taxon>
    </lineage>
</organism>
<comment type="subcellular location">
    <subcellularLocation>
        <location evidence="1">Membrane</location>
        <topology evidence="1">Multi-pass membrane protein</topology>
    </subcellularLocation>
</comment>
<dbReference type="GO" id="GO:0004930">
    <property type="term" value="F:G protein-coupled receptor activity"/>
    <property type="evidence" value="ECO:0007669"/>
    <property type="project" value="TreeGrafter"/>
</dbReference>
<gene>
    <name evidence="6" type="ORF">MGAL_10B048714</name>
</gene>
<keyword evidence="2 5" id="KW-0812">Transmembrane</keyword>
<feature type="transmembrane region" description="Helical" evidence="5">
    <location>
        <begin position="84"/>
        <end position="105"/>
    </location>
</feature>
<evidence type="ECO:0000256" key="2">
    <source>
        <dbReference type="ARBA" id="ARBA00022692"/>
    </source>
</evidence>
<comment type="caution">
    <text evidence="6">The sequence shown here is derived from an EMBL/GenBank/DDBJ whole genome shotgun (WGS) entry which is preliminary data.</text>
</comment>
<dbReference type="GO" id="GO:0007189">
    <property type="term" value="P:adenylate cyclase-activating G protein-coupled receptor signaling pathway"/>
    <property type="evidence" value="ECO:0007669"/>
    <property type="project" value="TreeGrafter"/>
</dbReference>
<evidence type="ECO:0000256" key="1">
    <source>
        <dbReference type="ARBA" id="ARBA00004141"/>
    </source>
</evidence>
<sequence>MGVLGKNESMTGINGVWCWLAVTSFDRHGVLWILLAGKGWEILTYLITAILYLLLKGNRFLNKIRRRQFLWNQISAGLRKEDELFCLTWLVLYCLRIWGTVRFILDIAKFNNYKVETVFFFLQSYGAQAFWNFILFCVCDQSVRSYISARYFICGNTSKLNNTYDSIEKLDIQHINDEKRPLLRNPDA</sequence>
<dbReference type="OrthoDB" id="6138721at2759"/>
<name>A0A8B6DQ73_MYTGA</name>